<dbReference type="PANTHER" id="PTHR12241:SF145">
    <property type="entry name" value="TUBULIN POLYGLUTAMYLASE TTLL5"/>
    <property type="match status" value="1"/>
</dbReference>
<feature type="region of interest" description="Disordered" evidence="8">
    <location>
        <begin position="928"/>
        <end position="1016"/>
    </location>
</feature>
<name>A0A6J8CBB7_MYTCO</name>
<feature type="compositionally biased region" description="Basic and acidic residues" evidence="8">
    <location>
        <begin position="751"/>
        <end position="760"/>
    </location>
</feature>
<feature type="region of interest" description="Disordered" evidence="8">
    <location>
        <begin position="1028"/>
        <end position="1054"/>
    </location>
</feature>
<reference evidence="9 10" key="1">
    <citation type="submission" date="2020-06" db="EMBL/GenBank/DDBJ databases">
        <authorList>
            <person name="Li R."/>
            <person name="Bekaert M."/>
        </authorList>
    </citation>
    <scope>NUCLEOTIDE SEQUENCE [LARGE SCALE GENOMIC DNA]</scope>
    <source>
        <strain evidence="10">wild</strain>
    </source>
</reference>
<feature type="compositionally biased region" description="Polar residues" evidence="8">
    <location>
        <begin position="933"/>
        <end position="966"/>
    </location>
</feature>
<evidence type="ECO:0000313" key="9">
    <source>
        <dbReference type="EMBL" id="CAC5393718.1"/>
    </source>
</evidence>
<proteinExistence type="inferred from homology"/>
<dbReference type="FunFam" id="3.30.470.20:FF:000009">
    <property type="entry name" value="tubulin polyglutamylase TTLL5 isoform X1"/>
    <property type="match status" value="1"/>
</dbReference>
<dbReference type="GO" id="GO:0036064">
    <property type="term" value="C:ciliary basal body"/>
    <property type="evidence" value="ECO:0007669"/>
    <property type="project" value="TreeGrafter"/>
</dbReference>
<organism evidence="9 10">
    <name type="scientific">Mytilus coruscus</name>
    <name type="common">Sea mussel</name>
    <dbReference type="NCBI Taxonomy" id="42192"/>
    <lineage>
        <taxon>Eukaryota</taxon>
        <taxon>Metazoa</taxon>
        <taxon>Spiralia</taxon>
        <taxon>Lophotrochozoa</taxon>
        <taxon>Mollusca</taxon>
        <taxon>Bivalvia</taxon>
        <taxon>Autobranchia</taxon>
        <taxon>Pteriomorphia</taxon>
        <taxon>Mytilida</taxon>
        <taxon>Mytiloidea</taxon>
        <taxon>Mytilidae</taxon>
        <taxon>Mytilinae</taxon>
        <taxon>Mytilus</taxon>
    </lineage>
</organism>
<dbReference type="Proteomes" id="UP000507470">
    <property type="component" value="Unassembled WGS sequence"/>
</dbReference>
<feature type="compositionally biased region" description="Polar residues" evidence="8">
    <location>
        <begin position="994"/>
        <end position="1004"/>
    </location>
</feature>
<feature type="region of interest" description="Disordered" evidence="8">
    <location>
        <begin position="48"/>
        <end position="86"/>
    </location>
</feature>
<feature type="region of interest" description="Disordered" evidence="8">
    <location>
        <begin position="493"/>
        <end position="530"/>
    </location>
</feature>
<evidence type="ECO:0000256" key="3">
    <source>
        <dbReference type="ARBA" id="ARBA00022701"/>
    </source>
</evidence>
<dbReference type="PANTHER" id="PTHR12241">
    <property type="entry name" value="TUBULIN POLYGLUTAMYLASE"/>
    <property type="match status" value="1"/>
</dbReference>
<feature type="compositionally biased region" description="Acidic residues" evidence="8">
    <location>
        <begin position="687"/>
        <end position="697"/>
    </location>
</feature>
<feature type="compositionally biased region" description="Basic residues" evidence="8">
    <location>
        <begin position="1319"/>
        <end position="1331"/>
    </location>
</feature>
<feature type="region of interest" description="Disordered" evidence="8">
    <location>
        <begin position="1312"/>
        <end position="1365"/>
    </location>
</feature>
<keyword evidence="10" id="KW-1185">Reference proteome</keyword>
<feature type="compositionally biased region" description="Basic residues" evidence="8">
    <location>
        <begin position="645"/>
        <end position="662"/>
    </location>
</feature>
<feature type="compositionally biased region" description="Low complexity" evidence="8">
    <location>
        <begin position="591"/>
        <end position="605"/>
    </location>
</feature>
<dbReference type="GO" id="GO:0070740">
    <property type="term" value="F:tubulin-glutamic acid ligase activity"/>
    <property type="evidence" value="ECO:0007669"/>
    <property type="project" value="TreeGrafter"/>
</dbReference>
<feature type="compositionally biased region" description="Polar residues" evidence="8">
    <location>
        <begin position="1178"/>
        <end position="1196"/>
    </location>
</feature>
<feature type="compositionally biased region" description="Low complexity" evidence="8">
    <location>
        <begin position="976"/>
        <end position="993"/>
    </location>
</feature>
<protein>
    <recommendedName>
        <fullName evidence="6">Tubulin--tyrosine ligase-like protein 5</fullName>
    </recommendedName>
</protein>
<feature type="compositionally biased region" description="Basic and acidic residues" evidence="8">
    <location>
        <begin position="698"/>
        <end position="726"/>
    </location>
</feature>
<dbReference type="Gene3D" id="3.30.470.20">
    <property type="entry name" value="ATP-grasp fold, B domain"/>
    <property type="match status" value="1"/>
</dbReference>
<feature type="region of interest" description="Disordered" evidence="8">
    <location>
        <begin position="644"/>
        <end position="760"/>
    </location>
</feature>
<evidence type="ECO:0000256" key="6">
    <source>
        <dbReference type="ARBA" id="ARBA00041448"/>
    </source>
</evidence>
<dbReference type="Pfam" id="PF03133">
    <property type="entry name" value="TTL"/>
    <property type="match status" value="1"/>
</dbReference>
<keyword evidence="3" id="KW-0493">Microtubule</keyword>
<evidence type="ECO:0000313" key="10">
    <source>
        <dbReference type="Proteomes" id="UP000507470"/>
    </source>
</evidence>
<evidence type="ECO:0000256" key="8">
    <source>
        <dbReference type="SAM" id="MobiDB-lite"/>
    </source>
</evidence>
<sequence>MRYRTQNSGFTVQFYSRIDFYYLQCACPNSLRGNLSVFHNKTEPKCKIKMSDNGSVGTPSEHSEGSDNTERDSDYESEEEENKEQLNIQWTGYGKKTPVIIFNADVVLNKKTNQRTVGERYHLAYKFGGSETKVIRNILNFHGFHEVHPNSSDFNVMWTGSHLKPFTLRGLTEFQKINHFPRSYEITRKDRLFKNVQRMQQIKGVKHFDFIPPSFILPSEYQDFCACFLREKGTWIVKPVASSRGRGVFLVNHPDQVPLDENLIVCKYLANPLLIDGFKFDVRLYVCVTSYDPLTIYLFEEGLTRFATVKYEKSNRHIRNQCMHLTNYSVNKKSDDYVKNDDPEVEDYGNKWSLGALLRYLRSHGKDTAALMMKIEDVIIKTIISVELPIATACKMFMPHKGNCFELYGFDVLVDDNMKPWVLEVNLSPSLACDSPLDSKIKTNMISDLLSMSGIVCHDPMMRTLQQSRRNQDVSSKMGARAKLFEALRKERITGKITQRQRPQSASSTGGGRNNGDKNQNSTANKGMAGLNSDEIKILRRIKEEDQRKGGYVRIFPTADSWDIYMNFLQFNTTNNLMVHQRLYPERHKTSGVSSSGRSGTTSVGARAKSAYSSLSGTSIKSDSEYAECYAQAILRTRQYERKLGSGRRGRRRRRRVRRRPKLAQGVAEEDGEEEGEDEKDDKKSDEENDVNDDEVKESESKDETKKENVVEVQVEKSVPKSDQGDVGKPPKPPTTKMAVNKEVPIEIPVEEERPPTPPREPRYNVVELLQKGCTLSKVQARSAFAMYLVRVQQRLVTEGSPSSQDDSDALNEQMDLVLRFLKRAAVNLQQPFKVVVPSRKLPLNDRRRILAKQLGDFVYIYNKETEQLKVKRLQDKKAGKIAEAFPNQKEVLCEKKFEEFVNTASESELEDVLTTYTKINKSASIFLGGNPKHSSSDTSNHTKGASGSSTTVAARNPQNEGSRQVLSGWDDIPKVSGTVASTSTSGTAPATSESKYGSSSSLASEPLRYQTPSQSSFANAVHCYTQKLTTNRPRSASTSGQRPGSGGMGVTTRTHMRPMSAAHARPVSAYATTDPTVDSYNDEAIQNALQRLAIRQQARQYSPYNSTTIIPQDVEAKSRIGTAKGQRPSDMLQYRSNSVEDNSYVQTNVNTYMPAGRTGDSAQRAFVSAEEMGIKSRPSSASYQRQTGDHAGNSQTVQSNVNLQSANATFNNFIDTNSGHNLHSDLAMAYSQVTGVAPQNYHTASQTSKQFQLLQQQQALKQQSRVLLEQSKAKHQAMIAQAVQKTNPPRPTMRNINGEIHIESAIQKYAPKPPIQPSHHRKPTGQHRAQRQPLTEESLTFNFYNSLKHNPNVGSSRPSSASGW</sequence>
<feature type="region of interest" description="Disordered" evidence="8">
    <location>
        <begin position="588"/>
        <end position="618"/>
    </location>
</feature>
<dbReference type="InterPro" id="IPR004344">
    <property type="entry name" value="TTL/TTLL_fam"/>
</dbReference>
<dbReference type="SUPFAM" id="SSF56059">
    <property type="entry name" value="Glutathione synthetase ATP-binding domain-like"/>
    <property type="match status" value="1"/>
</dbReference>
<evidence type="ECO:0000256" key="1">
    <source>
        <dbReference type="ARBA" id="ARBA00006820"/>
    </source>
</evidence>
<evidence type="ECO:0000256" key="4">
    <source>
        <dbReference type="ARBA" id="ARBA00022741"/>
    </source>
</evidence>
<keyword evidence="4" id="KW-0547">Nucleotide-binding</keyword>
<evidence type="ECO:0000256" key="7">
    <source>
        <dbReference type="ARBA" id="ARBA00049274"/>
    </source>
</evidence>
<dbReference type="GO" id="GO:0000226">
    <property type="term" value="P:microtubule cytoskeleton organization"/>
    <property type="evidence" value="ECO:0007669"/>
    <property type="project" value="TreeGrafter"/>
</dbReference>
<dbReference type="OrthoDB" id="2016263at2759"/>
<dbReference type="EMBL" id="CACVKT020005207">
    <property type="protein sequence ID" value="CAC5393718.1"/>
    <property type="molecule type" value="Genomic_DNA"/>
</dbReference>
<feature type="region of interest" description="Disordered" evidence="8">
    <location>
        <begin position="1175"/>
        <end position="1196"/>
    </location>
</feature>
<gene>
    <name evidence="9" type="ORF">MCOR_28551</name>
</gene>
<dbReference type="GO" id="GO:0005524">
    <property type="term" value="F:ATP binding"/>
    <property type="evidence" value="ECO:0007669"/>
    <property type="project" value="UniProtKB-KW"/>
</dbReference>
<feature type="compositionally biased region" description="Acidic residues" evidence="8">
    <location>
        <begin position="668"/>
        <end position="680"/>
    </location>
</feature>
<evidence type="ECO:0000256" key="5">
    <source>
        <dbReference type="ARBA" id="ARBA00022840"/>
    </source>
</evidence>
<comment type="catalytic activity">
    <reaction evidence="7">
        <text>L-glutamyl-[protein] + L-glutamate + ATP = gamma-L-glutamyl-L-glutamyl-[protein] + ADP + phosphate + H(+)</text>
        <dbReference type="Rhea" id="RHEA:60144"/>
        <dbReference type="Rhea" id="RHEA-COMP:10208"/>
        <dbReference type="Rhea" id="RHEA-COMP:15517"/>
        <dbReference type="ChEBI" id="CHEBI:15378"/>
        <dbReference type="ChEBI" id="CHEBI:29973"/>
        <dbReference type="ChEBI" id="CHEBI:29985"/>
        <dbReference type="ChEBI" id="CHEBI:30616"/>
        <dbReference type="ChEBI" id="CHEBI:43474"/>
        <dbReference type="ChEBI" id="CHEBI:143622"/>
        <dbReference type="ChEBI" id="CHEBI:456216"/>
    </reaction>
    <physiologicalReaction direction="left-to-right" evidence="7">
        <dbReference type="Rhea" id="RHEA:60145"/>
    </physiologicalReaction>
</comment>
<feature type="compositionally biased region" description="Basic and acidic residues" evidence="8">
    <location>
        <begin position="61"/>
        <end position="74"/>
    </location>
</feature>
<dbReference type="GO" id="GO:0015631">
    <property type="term" value="F:tubulin binding"/>
    <property type="evidence" value="ECO:0007669"/>
    <property type="project" value="TreeGrafter"/>
</dbReference>
<dbReference type="GO" id="GO:0005874">
    <property type="term" value="C:microtubule"/>
    <property type="evidence" value="ECO:0007669"/>
    <property type="project" value="UniProtKB-KW"/>
</dbReference>
<keyword evidence="5" id="KW-0067">ATP-binding</keyword>
<accession>A0A6J8CBB7</accession>
<feature type="compositionally biased region" description="Polar residues" evidence="8">
    <location>
        <begin position="496"/>
        <end position="508"/>
    </location>
</feature>
<feature type="compositionally biased region" description="Polar residues" evidence="8">
    <location>
        <begin position="1028"/>
        <end position="1043"/>
    </location>
</feature>
<keyword evidence="2 9" id="KW-0436">Ligase</keyword>
<evidence type="ECO:0000256" key="2">
    <source>
        <dbReference type="ARBA" id="ARBA00022598"/>
    </source>
</evidence>
<comment type="similarity">
    <text evidence="1">Belongs to the tubulin--tyrosine ligase family.</text>
</comment>
<feature type="compositionally biased region" description="Polar residues" evidence="8">
    <location>
        <begin position="1333"/>
        <end position="1365"/>
    </location>
</feature>
<dbReference type="PROSITE" id="PS51221">
    <property type="entry name" value="TTL"/>
    <property type="match status" value="1"/>
</dbReference>